<proteinExistence type="predicted"/>
<comment type="caution">
    <text evidence="1">The sequence shown here is derived from an EMBL/GenBank/DDBJ whole genome shotgun (WGS) entry which is preliminary data.</text>
</comment>
<accession>A0ABX0G549</accession>
<keyword evidence="2" id="KW-1185">Reference proteome</keyword>
<organism evidence="1 2">
    <name type="scientific">Rhodobacter calidifons</name>
    <dbReference type="NCBI Taxonomy" id="2715277"/>
    <lineage>
        <taxon>Bacteria</taxon>
        <taxon>Pseudomonadati</taxon>
        <taxon>Pseudomonadota</taxon>
        <taxon>Alphaproteobacteria</taxon>
        <taxon>Rhodobacterales</taxon>
        <taxon>Rhodobacter group</taxon>
        <taxon>Rhodobacter</taxon>
    </lineage>
</organism>
<gene>
    <name evidence="1" type="ORF">G8O29_06360</name>
</gene>
<dbReference type="InterPro" id="IPR029149">
    <property type="entry name" value="Creatin/AminoP/Spt16_N"/>
</dbReference>
<name>A0ABX0G549_9RHOB</name>
<evidence type="ECO:0008006" key="3">
    <source>
        <dbReference type="Google" id="ProtNLM"/>
    </source>
</evidence>
<evidence type="ECO:0000313" key="1">
    <source>
        <dbReference type="EMBL" id="NHB76367.1"/>
    </source>
</evidence>
<dbReference type="InterPro" id="IPR036005">
    <property type="entry name" value="Creatinase/aminopeptidase-like"/>
</dbReference>
<dbReference type="RefSeq" id="WP_166402392.1">
    <property type="nucleotide sequence ID" value="NZ_JAANHS010000003.1"/>
</dbReference>
<sequence>MTRLQRLDWPDNGTPDLPPAFAPEEAEARLAVVREAMRLAGYAALVIYGDREHAANLHWLTGFDPRFEEAVLVVTAGDALLLAGNECLAYAAVSPLVAAGRVRTGLCASLSLPSQPRGSRRLWDWLDEVIPPGATVGAVGWKWYGADELPPGADPALALDVPAFLADPLRDRAGRVENATALFMHPAHGLRARVGADDIARLEFSNHMAASALKRMVFALQEGMTDFAAVEAARIGGLPLGCHVTFAMGDTPGLSGPVGDRIRRGVPASFNIAHWGSNICRAGWMARGPDDLPPGAAGYLEEFVFPYAQAMSDWCAMMRPGVAGGAVWSMIHDRLPAHFGITLNPGHLIGLDEWMSSPIMPGSGIPLASGMAMQMDVIPAHPAWGSTRMEDGYVIADDALREDLARRHPNLVRRCAARAAFMTRVIGMDVPESLLPLADTCGIIAPWLLDPAQVVVL</sequence>
<dbReference type="SUPFAM" id="SSF53092">
    <property type="entry name" value="Creatinase/prolidase N-terminal domain"/>
    <property type="match status" value="1"/>
</dbReference>
<dbReference type="Gene3D" id="3.90.230.10">
    <property type="entry name" value="Creatinase/methionine aminopeptidase superfamily"/>
    <property type="match status" value="1"/>
</dbReference>
<dbReference type="EMBL" id="JAANHS010000003">
    <property type="protein sequence ID" value="NHB76367.1"/>
    <property type="molecule type" value="Genomic_DNA"/>
</dbReference>
<dbReference type="Proteomes" id="UP001515660">
    <property type="component" value="Unassembled WGS sequence"/>
</dbReference>
<evidence type="ECO:0000313" key="2">
    <source>
        <dbReference type="Proteomes" id="UP001515660"/>
    </source>
</evidence>
<reference evidence="1 2" key="1">
    <citation type="journal article" date="2022" name="Microorganisms">
        <title>Genome Sequence and Characterization of a Xanthorhodopsin-Containing, Aerobic Anoxygenic Phototrophic Rhodobacter Species, Isolated from Mesophilic Conditions at Yellowstone National Park.</title>
        <authorList>
            <person name="Kyndt J.A."/>
            <person name="Robertson S."/>
            <person name="Shoffstall I.B."/>
            <person name="Ramaley R.F."/>
            <person name="Meyer T.E."/>
        </authorList>
    </citation>
    <scope>NUCLEOTIDE SEQUENCE [LARGE SCALE GENOMIC DNA]</scope>
    <source>
        <strain evidence="1 2">M37P</strain>
    </source>
</reference>
<dbReference type="SUPFAM" id="SSF55920">
    <property type="entry name" value="Creatinase/aminopeptidase"/>
    <property type="match status" value="1"/>
</dbReference>
<protein>
    <recommendedName>
        <fullName evidence="3">Xaa-Pro aminopeptidase</fullName>
    </recommendedName>
</protein>
<dbReference type="Gene3D" id="3.40.350.10">
    <property type="entry name" value="Creatinase/prolidase N-terminal domain"/>
    <property type="match status" value="1"/>
</dbReference>